<gene>
    <name evidence="7" type="ORF">I316_02075</name>
</gene>
<dbReference type="GO" id="GO:0003713">
    <property type="term" value="F:transcription coactivator activity"/>
    <property type="evidence" value="ECO:0007669"/>
    <property type="project" value="TreeGrafter"/>
</dbReference>
<dbReference type="Gene3D" id="1.10.20.10">
    <property type="entry name" value="Histone, subunit A"/>
    <property type="match status" value="1"/>
</dbReference>
<dbReference type="SUPFAM" id="SSF47113">
    <property type="entry name" value="Histone-fold"/>
    <property type="match status" value="1"/>
</dbReference>
<protein>
    <submittedName>
        <fullName evidence="7">Transcription initiation factor TFIID subunit 9B</fullName>
    </submittedName>
</protein>
<name>A0A1B9GYX5_9TREE</name>
<reference evidence="8" key="2">
    <citation type="submission" date="2013-12" db="EMBL/GenBank/DDBJ databases">
        <title>Evolution of pathogenesis and genome organization in the Tremellales.</title>
        <authorList>
            <person name="Cuomo C."/>
            <person name="Litvintseva A."/>
            <person name="Heitman J."/>
            <person name="Chen Y."/>
            <person name="Sun S."/>
            <person name="Springer D."/>
            <person name="Dromer F."/>
            <person name="Young S."/>
            <person name="Zeng Q."/>
            <person name="Chapman S."/>
            <person name="Gujja S."/>
            <person name="Saif S."/>
            <person name="Birren B."/>
        </authorList>
    </citation>
    <scope>NUCLEOTIDE SEQUENCE [LARGE SCALE GENOMIC DNA]</scope>
    <source>
        <strain evidence="8">BCC8398</strain>
    </source>
</reference>
<comment type="subcellular location">
    <subcellularLocation>
        <location evidence="1">Nucleus</location>
    </subcellularLocation>
</comment>
<dbReference type="GO" id="GO:0046982">
    <property type="term" value="F:protein heterodimerization activity"/>
    <property type="evidence" value="ECO:0007669"/>
    <property type="project" value="InterPro"/>
</dbReference>
<dbReference type="InterPro" id="IPR003162">
    <property type="entry name" value="TFIID-31"/>
</dbReference>
<dbReference type="PANTHER" id="PTHR48068:SF4">
    <property type="entry name" value="TATA-BOX BINDING PROTEIN ASSOCIATED FACTOR 9"/>
    <property type="match status" value="1"/>
</dbReference>
<feature type="compositionally biased region" description="Acidic residues" evidence="6">
    <location>
        <begin position="196"/>
        <end position="210"/>
    </location>
</feature>
<keyword evidence="7" id="KW-0648">Protein biosynthesis</keyword>
<evidence type="ECO:0000256" key="4">
    <source>
        <dbReference type="ARBA" id="ARBA00023163"/>
    </source>
</evidence>
<evidence type="ECO:0000256" key="3">
    <source>
        <dbReference type="ARBA" id="ARBA00023015"/>
    </source>
</evidence>
<evidence type="ECO:0000313" key="8">
    <source>
        <dbReference type="Proteomes" id="UP000092666"/>
    </source>
</evidence>
<dbReference type="PANTHER" id="PTHR48068">
    <property type="entry name" value="TAF9 RNA POLYMERASE II, TATA BOX-BINDING PROTEIN (TBP)-ASSOCIATED FACTOR"/>
    <property type="match status" value="1"/>
</dbReference>
<feature type="region of interest" description="Disordered" evidence="6">
    <location>
        <begin position="146"/>
        <end position="238"/>
    </location>
</feature>
<dbReference type="GO" id="GO:0016251">
    <property type="term" value="F:RNA polymerase II general transcription initiation factor activity"/>
    <property type="evidence" value="ECO:0007669"/>
    <property type="project" value="TreeGrafter"/>
</dbReference>
<dbReference type="CDD" id="cd07979">
    <property type="entry name" value="HFD_TAF9"/>
    <property type="match status" value="1"/>
</dbReference>
<proteinExistence type="inferred from homology"/>
<dbReference type="InterPro" id="IPR009072">
    <property type="entry name" value="Histone-fold"/>
</dbReference>
<keyword evidence="5" id="KW-0539">Nucleus</keyword>
<evidence type="ECO:0000256" key="6">
    <source>
        <dbReference type="SAM" id="MobiDB-lite"/>
    </source>
</evidence>
<evidence type="ECO:0000313" key="7">
    <source>
        <dbReference type="EMBL" id="OCF36202.1"/>
    </source>
</evidence>
<feature type="compositionally biased region" description="Basic and acidic residues" evidence="6">
    <location>
        <begin position="179"/>
        <end position="195"/>
    </location>
</feature>
<comment type="similarity">
    <text evidence="2">Belongs to the TAF9 family.</text>
</comment>
<keyword evidence="4" id="KW-0804">Transcription</keyword>
<feature type="compositionally biased region" description="Acidic residues" evidence="6">
    <location>
        <begin position="146"/>
        <end position="178"/>
    </location>
</feature>
<dbReference type="GO" id="GO:0005669">
    <property type="term" value="C:transcription factor TFIID complex"/>
    <property type="evidence" value="ECO:0007669"/>
    <property type="project" value="TreeGrafter"/>
</dbReference>
<dbReference type="GO" id="GO:0000124">
    <property type="term" value="C:SAGA complex"/>
    <property type="evidence" value="ECO:0007669"/>
    <property type="project" value="TreeGrafter"/>
</dbReference>
<dbReference type="GO" id="GO:0051123">
    <property type="term" value="P:RNA polymerase II preinitiation complex assembly"/>
    <property type="evidence" value="ECO:0007669"/>
    <property type="project" value="TreeGrafter"/>
</dbReference>
<evidence type="ECO:0000256" key="1">
    <source>
        <dbReference type="ARBA" id="ARBA00004123"/>
    </source>
</evidence>
<evidence type="ECO:0000256" key="5">
    <source>
        <dbReference type="ARBA" id="ARBA00023242"/>
    </source>
</evidence>
<dbReference type="InterPro" id="IPR051431">
    <property type="entry name" value="TFIID_subunit_9"/>
</dbReference>
<reference evidence="7 8" key="1">
    <citation type="submission" date="2013-07" db="EMBL/GenBank/DDBJ databases">
        <title>The Genome Sequence of Cryptococcus heveanensis BCC8398.</title>
        <authorList>
            <consortium name="The Broad Institute Genome Sequencing Platform"/>
            <person name="Cuomo C."/>
            <person name="Litvintseva A."/>
            <person name="Chen Y."/>
            <person name="Heitman J."/>
            <person name="Sun S."/>
            <person name="Springer D."/>
            <person name="Dromer F."/>
            <person name="Young S.K."/>
            <person name="Zeng Q."/>
            <person name="Gargeya S."/>
            <person name="Fitzgerald M."/>
            <person name="Abouelleil A."/>
            <person name="Alvarado L."/>
            <person name="Berlin A.M."/>
            <person name="Chapman S.B."/>
            <person name="Dewar J."/>
            <person name="Goldberg J."/>
            <person name="Griggs A."/>
            <person name="Gujja S."/>
            <person name="Hansen M."/>
            <person name="Howarth C."/>
            <person name="Imamovic A."/>
            <person name="Larimer J."/>
            <person name="McCowan C."/>
            <person name="Murphy C."/>
            <person name="Pearson M."/>
            <person name="Priest M."/>
            <person name="Roberts A."/>
            <person name="Saif S."/>
            <person name="Shea T."/>
            <person name="Sykes S."/>
            <person name="Wortman J."/>
            <person name="Nusbaum C."/>
            <person name="Birren B."/>
        </authorList>
    </citation>
    <scope>NUCLEOTIDE SEQUENCE [LARGE SCALE GENOMIC DNA]</scope>
    <source>
        <strain evidence="7 8">BCC8398</strain>
    </source>
</reference>
<evidence type="ECO:0000256" key="2">
    <source>
        <dbReference type="ARBA" id="ARBA00007646"/>
    </source>
</evidence>
<keyword evidence="8" id="KW-1185">Reference proteome</keyword>
<dbReference type="GO" id="GO:0003743">
    <property type="term" value="F:translation initiation factor activity"/>
    <property type="evidence" value="ECO:0007669"/>
    <property type="project" value="UniProtKB-KW"/>
</dbReference>
<keyword evidence="7" id="KW-0396">Initiation factor</keyword>
<dbReference type="Proteomes" id="UP000092666">
    <property type="component" value="Unassembled WGS sequence"/>
</dbReference>
<accession>A0A1B9GYX5</accession>
<dbReference type="STRING" id="1296120.A0A1B9GYX5"/>
<dbReference type="AlphaFoldDB" id="A0A1B9GYX5"/>
<dbReference type="Pfam" id="PF02291">
    <property type="entry name" value="TFIID-31kDa"/>
    <property type="match status" value="1"/>
</dbReference>
<sequence length="238" mass="26079">MTAPVRPFPRDGRLISLILASKGIEDADERVVHQLLDFAHRYTADVLTSAQSLADHAARGTGSGSGGASSSANKIEKEDVELAIQMRKRYEFFEAPPRDYLATLAHELNSQPLPILPESFDIVRLPPAHQRLGEVNFSIVPEDDLDLDAFTDGDGEADGLGEDDDDDGSEVDEAEGRDDDQQREPERVNGDREQDGDGSGEDEDMEEVGIEPEPAAAVAEQVPPPVRQERDIDEDYDI</sequence>
<dbReference type="OrthoDB" id="341924at2759"/>
<feature type="compositionally biased region" description="Low complexity" evidence="6">
    <location>
        <begin position="211"/>
        <end position="221"/>
    </location>
</feature>
<dbReference type="EMBL" id="KI669496">
    <property type="protein sequence ID" value="OCF36202.1"/>
    <property type="molecule type" value="Genomic_DNA"/>
</dbReference>
<keyword evidence="3" id="KW-0805">Transcription regulation</keyword>
<organism evidence="7 8">
    <name type="scientific">Kwoniella heveanensis BCC8398</name>
    <dbReference type="NCBI Taxonomy" id="1296120"/>
    <lineage>
        <taxon>Eukaryota</taxon>
        <taxon>Fungi</taxon>
        <taxon>Dikarya</taxon>
        <taxon>Basidiomycota</taxon>
        <taxon>Agaricomycotina</taxon>
        <taxon>Tremellomycetes</taxon>
        <taxon>Tremellales</taxon>
        <taxon>Cryptococcaceae</taxon>
        <taxon>Kwoniella</taxon>
    </lineage>
</organism>